<evidence type="ECO:0000256" key="1">
    <source>
        <dbReference type="SAM" id="Phobius"/>
    </source>
</evidence>
<evidence type="ECO:0000313" key="3">
    <source>
        <dbReference type="Proteomes" id="UP000887575"/>
    </source>
</evidence>
<name>A0AAF3EQ73_9BILA</name>
<dbReference type="WBParaSite" id="MBELARI_LOCUS16233">
    <property type="protein sequence ID" value="MBELARI_LOCUS16233"/>
    <property type="gene ID" value="MBELARI_LOCUS16233"/>
</dbReference>
<keyword evidence="1" id="KW-1133">Transmembrane helix</keyword>
<dbReference type="Proteomes" id="UP000887575">
    <property type="component" value="Unassembled WGS sequence"/>
</dbReference>
<keyword evidence="3" id="KW-1185">Reference proteome</keyword>
<feature type="chain" id="PRO_5041943412" evidence="2">
    <location>
        <begin position="24"/>
        <end position="478"/>
    </location>
</feature>
<keyword evidence="1" id="KW-0812">Transmembrane</keyword>
<accession>A0AAF3EQ73</accession>
<evidence type="ECO:0000313" key="4">
    <source>
        <dbReference type="WBParaSite" id="MBELARI_LOCUS16233"/>
    </source>
</evidence>
<protein>
    <submittedName>
        <fullName evidence="4">Uncharacterized protein</fullName>
    </submittedName>
</protein>
<dbReference type="AlphaFoldDB" id="A0AAF3EQ73"/>
<sequence>MASRIDSLPFFLIYFSFLIETIAQSPFDFTECNGVKICLLSPSNCLQNTDTCTNGVSIKQTGAKTIEIELFANNLPYMGWMAMGFQGVACKNIEGTGGPCMANTPVTECSWTNGRQMTAGLSYNDATPQNLRITNVDALMKAINFTQEVVTQVENMTYCRVSQMVTAAPLNGVFDADKRARSSLFPRYSALNMPFDFNECLTKKHCVFGPANCEKDKSCIHGASIRLLEKKESEVIEVEMWSSDLPEWMGVGVQSKECDEVEGNGGPCFANTPTVDCSVTGKGSKIGLSYMDSFARNTRINNLKELMNLTELRSLRFTKNRITYCKVEMLNGMSMKGVGNGHKVLQIDPTKSYLLLTAQGPSNGTTFTSSLISTIRAGFGKGTSRGTQAPILRTKKGFDTTIESTKKVAPFISYTKSMRRFITKRTTPSPIGPMVRIESHVIDELKLTPPPKKDSSSSHTFTFLVSAISIILVILWCL</sequence>
<feature type="transmembrane region" description="Helical" evidence="1">
    <location>
        <begin position="460"/>
        <end position="477"/>
    </location>
</feature>
<keyword evidence="1" id="KW-0472">Membrane</keyword>
<proteinExistence type="predicted"/>
<organism evidence="3 4">
    <name type="scientific">Mesorhabditis belari</name>
    <dbReference type="NCBI Taxonomy" id="2138241"/>
    <lineage>
        <taxon>Eukaryota</taxon>
        <taxon>Metazoa</taxon>
        <taxon>Ecdysozoa</taxon>
        <taxon>Nematoda</taxon>
        <taxon>Chromadorea</taxon>
        <taxon>Rhabditida</taxon>
        <taxon>Rhabditina</taxon>
        <taxon>Rhabditomorpha</taxon>
        <taxon>Rhabditoidea</taxon>
        <taxon>Rhabditidae</taxon>
        <taxon>Mesorhabditinae</taxon>
        <taxon>Mesorhabditis</taxon>
    </lineage>
</organism>
<evidence type="ECO:0000256" key="2">
    <source>
        <dbReference type="SAM" id="SignalP"/>
    </source>
</evidence>
<keyword evidence="2" id="KW-0732">Signal</keyword>
<reference evidence="4" key="1">
    <citation type="submission" date="2024-02" db="UniProtKB">
        <authorList>
            <consortium name="WormBaseParasite"/>
        </authorList>
    </citation>
    <scope>IDENTIFICATION</scope>
</reference>
<feature type="signal peptide" evidence="2">
    <location>
        <begin position="1"/>
        <end position="23"/>
    </location>
</feature>